<accession>A0ABR6ZQC5</accession>
<keyword evidence="1" id="KW-1133">Transmembrane helix</keyword>
<organism evidence="3 4">
    <name type="scientific">Undibacterium hunanense</name>
    <dbReference type="NCBI Taxonomy" id="2762292"/>
    <lineage>
        <taxon>Bacteria</taxon>
        <taxon>Pseudomonadati</taxon>
        <taxon>Pseudomonadota</taxon>
        <taxon>Betaproteobacteria</taxon>
        <taxon>Burkholderiales</taxon>
        <taxon>Oxalobacteraceae</taxon>
        <taxon>Undibacterium</taxon>
    </lineage>
</organism>
<evidence type="ECO:0000256" key="1">
    <source>
        <dbReference type="SAM" id="Phobius"/>
    </source>
</evidence>
<evidence type="ECO:0000313" key="4">
    <source>
        <dbReference type="Proteomes" id="UP000650424"/>
    </source>
</evidence>
<dbReference type="RefSeq" id="WP_186947382.1">
    <property type="nucleotide sequence ID" value="NZ_JACOGF010000005.1"/>
</dbReference>
<evidence type="ECO:0000256" key="2">
    <source>
        <dbReference type="SAM" id="SignalP"/>
    </source>
</evidence>
<keyword evidence="1" id="KW-0472">Membrane</keyword>
<keyword evidence="2" id="KW-0732">Signal</keyword>
<gene>
    <name evidence="3" type="ORF">H8L32_11510</name>
</gene>
<name>A0ABR6ZQC5_9BURK</name>
<proteinExistence type="predicted"/>
<feature type="signal peptide" evidence="2">
    <location>
        <begin position="1"/>
        <end position="20"/>
    </location>
</feature>
<feature type="chain" id="PRO_5047484418" description="Transmembrane protein" evidence="2">
    <location>
        <begin position="21"/>
        <end position="229"/>
    </location>
</feature>
<sequence length="229" mass="25534">MKPYQILLLTLICLHSNSQAAAHEQTSYVNPAATVDLSGCAKADSDCLAQKKNIVSTAMQISLEAIYVENEQASVDRFKRQNEHQAAALWAQYYQSWIICIMVFMIISTGLLMSWKHMKESFRIGNRAENTEMNSSNVASAPGPNALKFDFSKEQNTRQASHDGINIESALEISRDGIKLKSPVIGLIIFAISTYFFAVYVDKVYTVNLFAADAVKKNTADKPEDKRPE</sequence>
<keyword evidence="1" id="KW-0812">Transmembrane</keyword>
<keyword evidence="4" id="KW-1185">Reference proteome</keyword>
<evidence type="ECO:0000313" key="3">
    <source>
        <dbReference type="EMBL" id="MBC3918106.1"/>
    </source>
</evidence>
<dbReference type="Proteomes" id="UP000650424">
    <property type="component" value="Unassembled WGS sequence"/>
</dbReference>
<feature type="transmembrane region" description="Helical" evidence="1">
    <location>
        <begin position="94"/>
        <end position="115"/>
    </location>
</feature>
<dbReference type="EMBL" id="JACOGF010000005">
    <property type="protein sequence ID" value="MBC3918106.1"/>
    <property type="molecule type" value="Genomic_DNA"/>
</dbReference>
<evidence type="ECO:0008006" key="5">
    <source>
        <dbReference type="Google" id="ProtNLM"/>
    </source>
</evidence>
<comment type="caution">
    <text evidence="3">The sequence shown here is derived from an EMBL/GenBank/DDBJ whole genome shotgun (WGS) entry which is preliminary data.</text>
</comment>
<reference evidence="3 4" key="1">
    <citation type="submission" date="2020-08" db="EMBL/GenBank/DDBJ databases">
        <title>Novel species isolated from subtropical streams in China.</title>
        <authorList>
            <person name="Lu H."/>
        </authorList>
    </citation>
    <scope>NUCLEOTIDE SEQUENCE [LARGE SCALE GENOMIC DNA]</scope>
    <source>
        <strain evidence="3 4">CY18W</strain>
    </source>
</reference>
<feature type="transmembrane region" description="Helical" evidence="1">
    <location>
        <begin position="184"/>
        <end position="201"/>
    </location>
</feature>
<protein>
    <recommendedName>
        <fullName evidence="5">Transmembrane protein</fullName>
    </recommendedName>
</protein>